<keyword evidence="2" id="KW-0732">Signal</keyword>
<organism evidence="4 5">
    <name type="scientific">Megalops atlanticus</name>
    <name type="common">Tarpon</name>
    <name type="synonym">Clupea gigantea</name>
    <dbReference type="NCBI Taxonomy" id="7932"/>
    <lineage>
        <taxon>Eukaryota</taxon>
        <taxon>Metazoa</taxon>
        <taxon>Chordata</taxon>
        <taxon>Craniata</taxon>
        <taxon>Vertebrata</taxon>
        <taxon>Euteleostomi</taxon>
        <taxon>Actinopterygii</taxon>
        <taxon>Neopterygii</taxon>
        <taxon>Teleostei</taxon>
        <taxon>Elopiformes</taxon>
        <taxon>Megalopidae</taxon>
        <taxon>Megalops</taxon>
    </lineage>
</organism>
<accession>A0A9D3PPE4</accession>
<dbReference type="InterPro" id="IPR001811">
    <property type="entry name" value="Chemokine_IL8-like_dom"/>
</dbReference>
<reference evidence="4" key="1">
    <citation type="submission" date="2021-01" db="EMBL/GenBank/DDBJ databases">
        <authorList>
            <person name="Zahm M."/>
            <person name="Roques C."/>
            <person name="Cabau C."/>
            <person name="Klopp C."/>
            <person name="Donnadieu C."/>
            <person name="Jouanno E."/>
            <person name="Lampietro C."/>
            <person name="Louis A."/>
            <person name="Herpin A."/>
            <person name="Echchiki A."/>
            <person name="Berthelot C."/>
            <person name="Parey E."/>
            <person name="Roest-Crollius H."/>
            <person name="Braasch I."/>
            <person name="Postlethwait J."/>
            <person name="Bobe J."/>
            <person name="Montfort J."/>
            <person name="Bouchez O."/>
            <person name="Begum T."/>
            <person name="Mejri S."/>
            <person name="Adams A."/>
            <person name="Chen W.-J."/>
            <person name="Guiguen Y."/>
        </authorList>
    </citation>
    <scope>NUCLEOTIDE SEQUENCE</scope>
    <source>
        <strain evidence="4">YG-15Mar2019-1</strain>
        <tissue evidence="4">Brain</tissue>
    </source>
</reference>
<gene>
    <name evidence="4" type="ORF">MATL_G00185570</name>
</gene>
<dbReference type="OrthoDB" id="9948647at2759"/>
<dbReference type="Proteomes" id="UP001046870">
    <property type="component" value="Chromosome 16"/>
</dbReference>
<protein>
    <recommendedName>
        <fullName evidence="3">Chemokine interleukin-8-like domain-containing protein</fullName>
    </recommendedName>
</protein>
<dbReference type="GO" id="GO:0008009">
    <property type="term" value="F:chemokine activity"/>
    <property type="evidence" value="ECO:0007669"/>
    <property type="project" value="InterPro"/>
</dbReference>
<evidence type="ECO:0000313" key="5">
    <source>
        <dbReference type="Proteomes" id="UP001046870"/>
    </source>
</evidence>
<comment type="caution">
    <text evidence="4">The sequence shown here is derived from an EMBL/GenBank/DDBJ whole genome shotgun (WGS) entry which is preliminary data.</text>
</comment>
<keyword evidence="1" id="KW-0202">Cytokine</keyword>
<dbReference type="InterPro" id="IPR036048">
    <property type="entry name" value="Interleukin_8-like_sf"/>
</dbReference>
<name>A0A9D3PPE4_MEGAT</name>
<proteinExistence type="predicted"/>
<dbReference type="SUPFAM" id="SSF54117">
    <property type="entry name" value="Interleukin 8-like chemokines"/>
    <property type="match status" value="1"/>
</dbReference>
<evidence type="ECO:0000259" key="3">
    <source>
        <dbReference type="Pfam" id="PF00048"/>
    </source>
</evidence>
<evidence type="ECO:0000256" key="1">
    <source>
        <dbReference type="ARBA" id="ARBA00022514"/>
    </source>
</evidence>
<feature type="domain" description="Chemokine interleukin-8-like" evidence="3">
    <location>
        <begin position="34"/>
        <end position="94"/>
    </location>
</feature>
<dbReference type="GO" id="GO:0005615">
    <property type="term" value="C:extracellular space"/>
    <property type="evidence" value="ECO:0007669"/>
    <property type="project" value="UniProtKB-KW"/>
</dbReference>
<dbReference type="AlphaFoldDB" id="A0A9D3PPE4"/>
<dbReference type="Pfam" id="PF00048">
    <property type="entry name" value="IL8"/>
    <property type="match status" value="1"/>
</dbReference>
<dbReference type="GO" id="GO:0006955">
    <property type="term" value="P:immune response"/>
    <property type="evidence" value="ECO:0007669"/>
    <property type="project" value="InterPro"/>
</dbReference>
<sequence>MSYCKPIVVLSVFLFVCHVLGRDHRTAAASLRGRCECVSKVDEVPWRRIKMFTVTEGDPLCGQTSIILQMKRKDDPPVCLNPKSKQGQRLQKCWKKIKKDPARKDVCLRPGRKTKKAKTH</sequence>
<keyword evidence="5" id="KW-1185">Reference proteome</keyword>
<dbReference type="EMBL" id="JAFDVH010000016">
    <property type="protein sequence ID" value="KAG7462518.1"/>
    <property type="molecule type" value="Genomic_DNA"/>
</dbReference>
<feature type="signal peptide" evidence="2">
    <location>
        <begin position="1"/>
        <end position="21"/>
    </location>
</feature>
<evidence type="ECO:0000256" key="2">
    <source>
        <dbReference type="SAM" id="SignalP"/>
    </source>
</evidence>
<feature type="chain" id="PRO_5038592477" description="Chemokine interleukin-8-like domain-containing protein" evidence="2">
    <location>
        <begin position="22"/>
        <end position="120"/>
    </location>
</feature>
<dbReference type="Gene3D" id="2.40.50.40">
    <property type="match status" value="1"/>
</dbReference>
<evidence type="ECO:0000313" key="4">
    <source>
        <dbReference type="EMBL" id="KAG7462518.1"/>
    </source>
</evidence>